<name>A0ABV5SA53_9ACTN</name>
<dbReference type="Proteomes" id="UP001589532">
    <property type="component" value="Unassembled WGS sequence"/>
</dbReference>
<protein>
    <submittedName>
        <fullName evidence="1">Uncharacterized protein</fullName>
    </submittedName>
</protein>
<sequence>MVVSKDGLGLTGCAGGGAAVVNVQLDRVMTLPAASLALGFRTAVDGQQDRGRAGVVRAVEQSVDVASIARAEAASWPS</sequence>
<dbReference type="RefSeq" id="WP_344988536.1">
    <property type="nucleotide sequence ID" value="NZ_BAAAXV010000002.1"/>
</dbReference>
<evidence type="ECO:0000313" key="2">
    <source>
        <dbReference type="Proteomes" id="UP001589532"/>
    </source>
</evidence>
<dbReference type="EMBL" id="JBHMBW010000047">
    <property type="protein sequence ID" value="MFB9628542.1"/>
    <property type="molecule type" value="Genomic_DNA"/>
</dbReference>
<keyword evidence="2" id="KW-1185">Reference proteome</keyword>
<gene>
    <name evidence="1" type="ORF">ACFFSA_36155</name>
</gene>
<accession>A0ABV5SA53</accession>
<organism evidence="1 2">
    <name type="scientific">Nonomuraea helvata</name>
    <dbReference type="NCBI Taxonomy" id="37484"/>
    <lineage>
        <taxon>Bacteria</taxon>
        <taxon>Bacillati</taxon>
        <taxon>Actinomycetota</taxon>
        <taxon>Actinomycetes</taxon>
        <taxon>Streptosporangiales</taxon>
        <taxon>Streptosporangiaceae</taxon>
        <taxon>Nonomuraea</taxon>
    </lineage>
</organism>
<proteinExistence type="predicted"/>
<evidence type="ECO:0000313" key="1">
    <source>
        <dbReference type="EMBL" id="MFB9628542.1"/>
    </source>
</evidence>
<reference evidence="1 2" key="1">
    <citation type="submission" date="2024-09" db="EMBL/GenBank/DDBJ databases">
        <authorList>
            <person name="Sun Q."/>
            <person name="Mori K."/>
        </authorList>
    </citation>
    <scope>NUCLEOTIDE SEQUENCE [LARGE SCALE GENOMIC DNA]</scope>
    <source>
        <strain evidence="1 2">JCM 3143</strain>
    </source>
</reference>
<comment type="caution">
    <text evidence="1">The sequence shown here is derived from an EMBL/GenBank/DDBJ whole genome shotgun (WGS) entry which is preliminary data.</text>
</comment>